<keyword evidence="1 4" id="KW-0489">Methyltransferase</keyword>
<evidence type="ECO:0000313" key="4">
    <source>
        <dbReference type="EMBL" id="PIR26819.1"/>
    </source>
</evidence>
<dbReference type="AlphaFoldDB" id="A0A2H0PXQ1"/>
<dbReference type="InterPro" id="IPR029028">
    <property type="entry name" value="Alpha/beta_knot_MTases"/>
</dbReference>
<dbReference type="GO" id="GO:0005829">
    <property type="term" value="C:cytosol"/>
    <property type="evidence" value="ECO:0007669"/>
    <property type="project" value="TreeGrafter"/>
</dbReference>
<evidence type="ECO:0000259" key="3">
    <source>
        <dbReference type="Pfam" id="PF00588"/>
    </source>
</evidence>
<accession>A0A2H0PXQ1</accession>
<evidence type="ECO:0000256" key="2">
    <source>
        <dbReference type="ARBA" id="ARBA00022679"/>
    </source>
</evidence>
<dbReference type="CDD" id="cd18097">
    <property type="entry name" value="SpoU-like"/>
    <property type="match status" value="1"/>
</dbReference>
<sequence>MAHPIRMVVVLYNVRSAHNVGSIFRTADALGVEKIFLCGITPKPGKAGPLASLRAGKDLAKTALGAERTVPWEYAKRTSDCLKRLKKQGFRVVALEQNKRAVDIRMFKTPSTLALVVGAEITGISKQILAQCDTIVQIPMFGKKESLNVSVAFGVAGYWIKLKQDKD</sequence>
<dbReference type="Proteomes" id="UP000236846">
    <property type="component" value="Unassembled WGS sequence"/>
</dbReference>
<evidence type="ECO:0000256" key="1">
    <source>
        <dbReference type="ARBA" id="ARBA00022603"/>
    </source>
</evidence>
<dbReference type="InterPro" id="IPR004441">
    <property type="entry name" value="rRNA_MeTrfase_TrmH"/>
</dbReference>
<reference evidence="4 5" key="1">
    <citation type="submission" date="2017-09" db="EMBL/GenBank/DDBJ databases">
        <title>Depth-based differentiation of microbial function through sediment-hosted aquifers and enrichment of novel symbionts in the deep terrestrial subsurface.</title>
        <authorList>
            <person name="Probst A.J."/>
            <person name="Ladd B."/>
            <person name="Jarett J.K."/>
            <person name="Geller-Mcgrath D.E."/>
            <person name="Sieber C.M."/>
            <person name="Emerson J.B."/>
            <person name="Anantharaman K."/>
            <person name="Thomas B.C."/>
            <person name="Malmstrom R."/>
            <person name="Stieglmeier M."/>
            <person name="Klingl A."/>
            <person name="Woyke T."/>
            <person name="Ryan C.M."/>
            <person name="Banfield J.F."/>
        </authorList>
    </citation>
    <scope>NUCLEOTIDE SEQUENCE [LARGE SCALE GENOMIC DNA]</scope>
    <source>
        <strain evidence="4">CG11_big_fil_rev_8_21_14_0_20_43_10</strain>
    </source>
</reference>
<dbReference type="Pfam" id="PF00588">
    <property type="entry name" value="SpoU_methylase"/>
    <property type="match status" value="1"/>
</dbReference>
<dbReference type="PANTHER" id="PTHR46429:SF1">
    <property type="entry name" value="23S RRNA (GUANOSINE-2'-O-)-METHYLTRANSFERASE RLMB"/>
    <property type="match status" value="1"/>
</dbReference>
<dbReference type="InterPro" id="IPR001537">
    <property type="entry name" value="SpoU_MeTrfase"/>
</dbReference>
<keyword evidence="2 4" id="KW-0808">Transferase</keyword>
<dbReference type="EMBL" id="PCXE01000013">
    <property type="protein sequence ID" value="PIR26819.1"/>
    <property type="molecule type" value="Genomic_DNA"/>
</dbReference>
<dbReference type="GO" id="GO:0032259">
    <property type="term" value="P:methylation"/>
    <property type="evidence" value="ECO:0007669"/>
    <property type="project" value="UniProtKB-KW"/>
</dbReference>
<dbReference type="GO" id="GO:0008173">
    <property type="term" value="F:RNA methyltransferase activity"/>
    <property type="evidence" value="ECO:0007669"/>
    <property type="project" value="InterPro"/>
</dbReference>
<gene>
    <name evidence="4" type="ORF">COV41_00665</name>
</gene>
<dbReference type="Gene3D" id="3.40.1280.10">
    <property type="match status" value="1"/>
</dbReference>
<comment type="caution">
    <text evidence="4">The sequence shown here is derived from an EMBL/GenBank/DDBJ whole genome shotgun (WGS) entry which is preliminary data.</text>
</comment>
<dbReference type="InterPro" id="IPR029026">
    <property type="entry name" value="tRNA_m1G_MTases_N"/>
</dbReference>
<proteinExistence type="predicted"/>
<dbReference type="GO" id="GO:0003723">
    <property type="term" value="F:RNA binding"/>
    <property type="evidence" value="ECO:0007669"/>
    <property type="project" value="InterPro"/>
</dbReference>
<organism evidence="4 5">
    <name type="scientific">Candidatus Brennerbacteria bacterium CG11_big_fil_rev_8_21_14_0_20_43_10</name>
    <dbReference type="NCBI Taxonomy" id="1974523"/>
    <lineage>
        <taxon>Bacteria</taxon>
        <taxon>Candidatus Brenneribacteriota</taxon>
    </lineage>
</organism>
<dbReference type="PANTHER" id="PTHR46429">
    <property type="entry name" value="23S RRNA (GUANOSINE-2'-O-)-METHYLTRANSFERASE RLMB"/>
    <property type="match status" value="1"/>
</dbReference>
<evidence type="ECO:0000313" key="5">
    <source>
        <dbReference type="Proteomes" id="UP000236846"/>
    </source>
</evidence>
<name>A0A2H0PXQ1_9BACT</name>
<protein>
    <submittedName>
        <fullName evidence="4">RNA methyltransferase</fullName>
    </submittedName>
</protein>
<dbReference type="SUPFAM" id="SSF75217">
    <property type="entry name" value="alpha/beta knot"/>
    <property type="match status" value="1"/>
</dbReference>
<feature type="domain" description="tRNA/rRNA methyltransferase SpoU type" evidence="3">
    <location>
        <begin position="7"/>
        <end position="158"/>
    </location>
</feature>
<dbReference type="GO" id="GO:0006396">
    <property type="term" value="P:RNA processing"/>
    <property type="evidence" value="ECO:0007669"/>
    <property type="project" value="InterPro"/>
</dbReference>